<accession>A0A7R8UGL9</accession>
<keyword evidence="1" id="KW-0147">Chitin-binding</keyword>
<dbReference type="SUPFAM" id="SSF57625">
    <property type="entry name" value="Invertebrate chitin-binding proteins"/>
    <property type="match status" value="4"/>
</dbReference>
<evidence type="ECO:0000256" key="5">
    <source>
        <dbReference type="ARBA" id="ARBA00023180"/>
    </source>
</evidence>
<dbReference type="OrthoDB" id="6020543at2759"/>
<gene>
    <name evidence="8" type="ORF">HERILL_LOCUS3659</name>
</gene>
<feature type="domain" description="Chitin-binding type-2" evidence="7">
    <location>
        <begin position="40"/>
        <end position="86"/>
    </location>
</feature>
<evidence type="ECO:0000256" key="1">
    <source>
        <dbReference type="ARBA" id="ARBA00022669"/>
    </source>
</evidence>
<dbReference type="InterPro" id="IPR051940">
    <property type="entry name" value="Chitin_bind-dev_reg"/>
</dbReference>
<feature type="domain" description="Chitin-binding type-2" evidence="7">
    <location>
        <begin position="155"/>
        <end position="210"/>
    </location>
</feature>
<dbReference type="PANTHER" id="PTHR23301">
    <property type="entry name" value="CHITIN BINDING PERITROPHIN-A"/>
    <property type="match status" value="1"/>
</dbReference>
<keyword evidence="9" id="KW-1185">Reference proteome</keyword>
<keyword evidence="5" id="KW-0325">Glycoprotein</keyword>
<feature type="domain" description="Chitin-binding type-2" evidence="7">
    <location>
        <begin position="95"/>
        <end position="152"/>
    </location>
</feature>
<evidence type="ECO:0000256" key="3">
    <source>
        <dbReference type="ARBA" id="ARBA00022737"/>
    </source>
</evidence>
<feature type="domain" description="Chitin-binding type-2" evidence="7">
    <location>
        <begin position="229"/>
        <end position="285"/>
    </location>
</feature>
<evidence type="ECO:0000313" key="8">
    <source>
        <dbReference type="EMBL" id="CAD7080510.1"/>
    </source>
</evidence>
<feature type="chain" id="PRO_5030671633" description="Chitin-binding type-2 domain-containing protein" evidence="6">
    <location>
        <begin position="23"/>
        <end position="285"/>
    </location>
</feature>
<dbReference type="Gene3D" id="2.170.140.10">
    <property type="entry name" value="Chitin binding domain"/>
    <property type="match status" value="4"/>
</dbReference>
<evidence type="ECO:0000313" key="9">
    <source>
        <dbReference type="Proteomes" id="UP000594454"/>
    </source>
</evidence>
<dbReference type="Proteomes" id="UP000594454">
    <property type="component" value="Chromosome 2"/>
</dbReference>
<dbReference type="GO" id="GO:0008061">
    <property type="term" value="F:chitin binding"/>
    <property type="evidence" value="ECO:0007669"/>
    <property type="project" value="UniProtKB-KW"/>
</dbReference>
<organism evidence="8 9">
    <name type="scientific">Hermetia illucens</name>
    <name type="common">Black soldier fly</name>
    <dbReference type="NCBI Taxonomy" id="343691"/>
    <lineage>
        <taxon>Eukaryota</taxon>
        <taxon>Metazoa</taxon>
        <taxon>Ecdysozoa</taxon>
        <taxon>Arthropoda</taxon>
        <taxon>Hexapoda</taxon>
        <taxon>Insecta</taxon>
        <taxon>Pterygota</taxon>
        <taxon>Neoptera</taxon>
        <taxon>Endopterygota</taxon>
        <taxon>Diptera</taxon>
        <taxon>Brachycera</taxon>
        <taxon>Stratiomyomorpha</taxon>
        <taxon>Stratiomyidae</taxon>
        <taxon>Hermetiinae</taxon>
        <taxon>Hermetia</taxon>
    </lineage>
</organism>
<evidence type="ECO:0000256" key="6">
    <source>
        <dbReference type="SAM" id="SignalP"/>
    </source>
</evidence>
<keyword evidence="2 6" id="KW-0732">Signal</keyword>
<dbReference type="InParanoid" id="A0A7R8UGL9"/>
<evidence type="ECO:0000256" key="2">
    <source>
        <dbReference type="ARBA" id="ARBA00022729"/>
    </source>
</evidence>
<dbReference type="EMBL" id="LR899010">
    <property type="protein sequence ID" value="CAD7080510.1"/>
    <property type="molecule type" value="Genomic_DNA"/>
</dbReference>
<feature type="signal peptide" evidence="6">
    <location>
        <begin position="1"/>
        <end position="22"/>
    </location>
</feature>
<name>A0A7R8UGL9_HERIL</name>
<dbReference type="GO" id="GO:0005576">
    <property type="term" value="C:extracellular region"/>
    <property type="evidence" value="ECO:0007669"/>
    <property type="project" value="InterPro"/>
</dbReference>
<sequence>MKGFFLLAVLLLSGYKIHSAFGQNYYYPGYNNGYNGYNGPVNCVNNNYATFPYPNDNNRYYYCLNNQALVVQCPVNSYYNPNTRSCSNNYNNNNGYYCPSGVNTMIPAPNGDCQNYILCLNGQGSYQTCPNGYYFQPNQGTCSTQIPSNCNNGWSGSCSQPGLLQPVQNNCQVYNYCNGSTWSTISCPNGYYFSPSRLTCGPTRPSECGSNYYTNYYDNDYNNNYNNNNYNCPSNGNSIVSNGSNCKQYTVCNNGIGTTYTCGSGLYFNSSTNSCTTTVPSGCNA</sequence>
<dbReference type="SMART" id="SM00494">
    <property type="entry name" value="ChtBD2"/>
    <property type="match status" value="4"/>
</dbReference>
<dbReference type="Pfam" id="PF01607">
    <property type="entry name" value="CBM_14"/>
    <property type="match status" value="4"/>
</dbReference>
<reference evidence="8 9" key="1">
    <citation type="submission" date="2020-11" db="EMBL/GenBank/DDBJ databases">
        <authorList>
            <person name="Wallbank WR R."/>
            <person name="Pardo Diaz C."/>
            <person name="Kozak K."/>
            <person name="Martin S."/>
            <person name="Jiggins C."/>
            <person name="Moest M."/>
            <person name="Warren A I."/>
            <person name="Generalovic N T."/>
            <person name="Byers J.R.P. K."/>
            <person name="Montejo-Kovacevich G."/>
            <person name="Yen C E."/>
        </authorList>
    </citation>
    <scope>NUCLEOTIDE SEQUENCE [LARGE SCALE GENOMIC DNA]</scope>
</reference>
<dbReference type="InterPro" id="IPR036508">
    <property type="entry name" value="Chitin-bd_dom_sf"/>
</dbReference>
<evidence type="ECO:0000256" key="4">
    <source>
        <dbReference type="ARBA" id="ARBA00023157"/>
    </source>
</evidence>
<evidence type="ECO:0000259" key="7">
    <source>
        <dbReference type="PROSITE" id="PS50940"/>
    </source>
</evidence>
<dbReference type="PROSITE" id="PS50940">
    <property type="entry name" value="CHIT_BIND_II"/>
    <property type="match status" value="4"/>
</dbReference>
<proteinExistence type="predicted"/>
<protein>
    <recommendedName>
        <fullName evidence="7">Chitin-binding type-2 domain-containing protein</fullName>
    </recommendedName>
</protein>
<keyword evidence="3" id="KW-0677">Repeat</keyword>
<dbReference type="AlphaFoldDB" id="A0A7R8UGL9"/>
<dbReference type="PANTHER" id="PTHR23301:SF106">
    <property type="entry name" value="CHITIN-BINDING TYPE-2 DOMAIN-CONTAINING PROTEIN-RELATED"/>
    <property type="match status" value="1"/>
</dbReference>
<keyword evidence="4" id="KW-1015">Disulfide bond</keyword>
<dbReference type="InterPro" id="IPR002557">
    <property type="entry name" value="Chitin-bd_dom"/>
</dbReference>